<dbReference type="CDD" id="cd00995">
    <property type="entry name" value="PBP2_NikA_DppA_OppA_like"/>
    <property type="match status" value="1"/>
</dbReference>
<keyword evidence="1" id="KW-0732">Signal</keyword>
<evidence type="ECO:0000259" key="2">
    <source>
        <dbReference type="Pfam" id="PF00496"/>
    </source>
</evidence>
<dbReference type="InterPro" id="IPR039424">
    <property type="entry name" value="SBP_5"/>
</dbReference>
<dbReference type="Gene3D" id="3.40.190.10">
    <property type="entry name" value="Periplasmic binding protein-like II"/>
    <property type="match status" value="1"/>
</dbReference>
<dbReference type="EMBL" id="SPAZ01000278">
    <property type="protein sequence ID" value="TQE22746.1"/>
    <property type="molecule type" value="Genomic_DNA"/>
</dbReference>
<dbReference type="Pfam" id="PF00496">
    <property type="entry name" value="SBP_bac_5"/>
    <property type="match status" value="1"/>
</dbReference>
<reference evidence="3 4" key="1">
    <citation type="submission" date="2019-03" db="EMBL/GenBank/DDBJ databases">
        <title>Comparative genomic analyses of the sweetpotato soil rot pathogen, Streptomyces ipomoeae.</title>
        <authorList>
            <person name="Ruschel Soares N."/>
            <person name="Badger J.H."/>
            <person name="Huguet-Tapia J.C."/>
            <person name="Clark C.A."/>
            <person name="Pettis G.S."/>
        </authorList>
    </citation>
    <scope>NUCLEOTIDE SEQUENCE [LARGE SCALE GENOMIC DNA]</scope>
    <source>
        <strain evidence="3 4">88-35</strain>
    </source>
</reference>
<dbReference type="PIRSF" id="PIRSF002741">
    <property type="entry name" value="MppA"/>
    <property type="match status" value="1"/>
</dbReference>
<dbReference type="InterPro" id="IPR000914">
    <property type="entry name" value="SBP_5_dom"/>
</dbReference>
<comment type="caution">
    <text evidence="3">The sequence shown here is derived from an EMBL/GenBank/DDBJ whole genome shotgun (WGS) entry which is preliminary data.</text>
</comment>
<dbReference type="Gene3D" id="3.10.105.10">
    <property type="entry name" value="Dipeptide-binding Protein, Domain 3"/>
    <property type="match status" value="1"/>
</dbReference>
<dbReference type="GO" id="GO:0042597">
    <property type="term" value="C:periplasmic space"/>
    <property type="evidence" value="ECO:0007669"/>
    <property type="project" value="UniProtKB-ARBA"/>
</dbReference>
<evidence type="ECO:0000256" key="1">
    <source>
        <dbReference type="SAM" id="SignalP"/>
    </source>
</evidence>
<accession>A0AAE9AXJ8</accession>
<evidence type="ECO:0000313" key="4">
    <source>
        <dbReference type="Proteomes" id="UP000318720"/>
    </source>
</evidence>
<protein>
    <submittedName>
        <fullName evidence="3">ABC transporter substrate-binding protein</fullName>
    </submittedName>
</protein>
<dbReference type="Proteomes" id="UP000318720">
    <property type="component" value="Unassembled WGS sequence"/>
</dbReference>
<proteinExistence type="predicted"/>
<sequence length="562" mass="59683">MPPTSSPTSSARPLAKPFAPRRRTMLATALLTTLTTFAATACTGANGDDAETRNAARTTDKAIPVVNWALPNAPASLDYAKSYDNNSTGAVMSLVTEPLERVSSTGEFTPNLATSVTQPNATTIVYKLRSGVKFSSGAEMTAQDVAWSIEHFSAATAQTSAVGQQVDSVEVTGPMEVTVKLKAPVPTARAGIAITTLVEEAEYAKAHTKTLGNAGTAPVGTGPYKVASHTAEKITLVRNPEYTRTPRPSADKVVFSVIPDDTARQLALRSGDIDGGPITDRKSAAQWKAVPGATVYASPSLSQDFLAMDVTRAPFDDVHVRRAVAHSVDRAGIMKAAFGSYAQPMTGLVPAGELAGVAGSRQAAEDFLADLPQYGLSEDEARAELAKSAHPKGFSATIEYVKDYPWQELAALNIQQNMKPLGVKITPKPVTANEWYGKFFKHELTDITLPFGFGASYPDPAPLLGKLVGKANIGPQKINIANWTTPEVDRAQSVVTTAGSDTTRWNATRTILSAVADQVPYVPLFTEDEVYAVGRGLAFEGSGITSFDLSNGTWIFRLKSTT</sequence>
<dbReference type="GO" id="GO:1904680">
    <property type="term" value="F:peptide transmembrane transporter activity"/>
    <property type="evidence" value="ECO:0007669"/>
    <property type="project" value="TreeGrafter"/>
</dbReference>
<feature type="signal peptide" evidence="1">
    <location>
        <begin position="1"/>
        <end position="38"/>
    </location>
</feature>
<feature type="domain" description="Solute-binding protein family 5" evidence="2">
    <location>
        <begin position="107"/>
        <end position="473"/>
    </location>
</feature>
<name>A0AAE9AXJ8_9ACTN</name>
<dbReference type="GO" id="GO:0015833">
    <property type="term" value="P:peptide transport"/>
    <property type="evidence" value="ECO:0007669"/>
    <property type="project" value="TreeGrafter"/>
</dbReference>
<dbReference type="RefSeq" id="WP_009311900.1">
    <property type="nucleotide sequence ID" value="NZ_SPAY01000037.1"/>
</dbReference>
<gene>
    <name evidence="3" type="ORF">Sipo8835_35365</name>
</gene>
<feature type="chain" id="PRO_5042064956" evidence="1">
    <location>
        <begin position="39"/>
        <end position="562"/>
    </location>
</feature>
<dbReference type="PANTHER" id="PTHR30290">
    <property type="entry name" value="PERIPLASMIC BINDING COMPONENT OF ABC TRANSPORTER"/>
    <property type="match status" value="1"/>
</dbReference>
<evidence type="ECO:0000313" key="3">
    <source>
        <dbReference type="EMBL" id="TQE22746.1"/>
    </source>
</evidence>
<dbReference type="SUPFAM" id="SSF53850">
    <property type="entry name" value="Periplasmic binding protein-like II"/>
    <property type="match status" value="1"/>
</dbReference>
<dbReference type="AlphaFoldDB" id="A0AAE9AXJ8"/>
<dbReference type="GO" id="GO:0043190">
    <property type="term" value="C:ATP-binding cassette (ABC) transporter complex"/>
    <property type="evidence" value="ECO:0007669"/>
    <property type="project" value="InterPro"/>
</dbReference>
<organism evidence="3 4">
    <name type="scientific">Streptomyces ipomoeae</name>
    <dbReference type="NCBI Taxonomy" id="103232"/>
    <lineage>
        <taxon>Bacteria</taxon>
        <taxon>Bacillati</taxon>
        <taxon>Actinomycetota</taxon>
        <taxon>Actinomycetes</taxon>
        <taxon>Kitasatosporales</taxon>
        <taxon>Streptomycetaceae</taxon>
        <taxon>Streptomyces</taxon>
    </lineage>
</organism>
<dbReference type="InterPro" id="IPR030678">
    <property type="entry name" value="Peptide/Ni-bd"/>
</dbReference>